<dbReference type="eggNOG" id="ENOG5033FD7">
    <property type="taxonomic scope" value="Bacteria"/>
</dbReference>
<organism evidence="1 2">
    <name type="scientific">Morganella morganii subsp. morganii KT</name>
    <dbReference type="NCBI Taxonomy" id="1124991"/>
    <lineage>
        <taxon>Bacteria</taxon>
        <taxon>Pseudomonadati</taxon>
        <taxon>Pseudomonadota</taxon>
        <taxon>Gammaproteobacteria</taxon>
        <taxon>Enterobacterales</taxon>
        <taxon>Morganellaceae</taxon>
        <taxon>Morganella</taxon>
    </lineage>
</organism>
<dbReference type="AlphaFoldDB" id="J7TYY3"/>
<reference evidence="1 2" key="1">
    <citation type="journal article" date="2012" name="BMC Genomics">
        <title>Whole-genome sequencing and identification of Morganella morganii KT pathogenicity-related genes.</title>
        <authorList>
            <person name="Chen Y.T."/>
            <person name="Peng H.L."/>
            <person name="Shia W.C."/>
            <person name="Hsu F.R."/>
            <person name="Ken C.F."/>
            <person name="Tsao Y.M."/>
            <person name="Chen C.H."/>
            <person name="Liu C.E."/>
            <person name="Hsieh M.F."/>
            <person name="Chen H.C."/>
            <person name="Tang C.Y."/>
            <person name="Ku T.H."/>
        </authorList>
    </citation>
    <scope>NUCLEOTIDE SEQUENCE [LARGE SCALE GENOMIC DNA]</scope>
    <source>
        <strain evidence="1 2">KT</strain>
    </source>
</reference>
<keyword evidence="2" id="KW-1185">Reference proteome</keyword>
<name>J7TYY3_MORMO</name>
<protein>
    <recommendedName>
        <fullName evidence="3">DUF4761 domain-containing protein</fullName>
    </recommendedName>
</protein>
<dbReference type="EMBL" id="CP004345">
    <property type="protein sequence ID" value="AGG31073.1"/>
    <property type="molecule type" value="Genomic_DNA"/>
</dbReference>
<dbReference type="KEGG" id="mmk:MU9_2027"/>
<accession>J7TYY3</accession>
<gene>
    <name evidence="1" type="ORF">MU9_2027</name>
</gene>
<sequence length="67" mass="7843">MQQVNYQLIRYKSHCSIYRGFSVHKLPRNATRKITQYRVTLGDDSFGKFDALAQATGFIDRLFEGRK</sequence>
<dbReference type="Proteomes" id="UP000011834">
    <property type="component" value="Chromosome"/>
</dbReference>
<evidence type="ECO:0008006" key="3">
    <source>
        <dbReference type="Google" id="ProtNLM"/>
    </source>
</evidence>
<dbReference type="HOGENOM" id="CLU_190573_1_0_6"/>
<proteinExistence type="predicted"/>
<evidence type="ECO:0000313" key="1">
    <source>
        <dbReference type="EMBL" id="AGG31073.1"/>
    </source>
</evidence>
<dbReference type="RefSeq" id="WP_004237283.1">
    <property type="nucleotide sequence ID" value="NC_020418.1"/>
</dbReference>
<evidence type="ECO:0000313" key="2">
    <source>
        <dbReference type="Proteomes" id="UP000011834"/>
    </source>
</evidence>